<dbReference type="EMBL" id="BARV01015585">
    <property type="protein sequence ID" value="GAI31770.1"/>
    <property type="molecule type" value="Genomic_DNA"/>
</dbReference>
<accession>X1NYA2</accession>
<dbReference type="AlphaFoldDB" id="X1NYA2"/>
<feature type="region of interest" description="Disordered" evidence="1">
    <location>
        <begin position="17"/>
        <end position="41"/>
    </location>
</feature>
<comment type="caution">
    <text evidence="2">The sequence shown here is derived from an EMBL/GenBank/DDBJ whole genome shotgun (WGS) entry which is preliminary data.</text>
</comment>
<organism evidence="2">
    <name type="scientific">marine sediment metagenome</name>
    <dbReference type="NCBI Taxonomy" id="412755"/>
    <lineage>
        <taxon>unclassified sequences</taxon>
        <taxon>metagenomes</taxon>
        <taxon>ecological metagenomes</taxon>
    </lineage>
</organism>
<feature type="compositionally biased region" description="Basic and acidic residues" evidence="1">
    <location>
        <begin position="31"/>
        <end position="41"/>
    </location>
</feature>
<evidence type="ECO:0000256" key="1">
    <source>
        <dbReference type="SAM" id="MobiDB-lite"/>
    </source>
</evidence>
<gene>
    <name evidence="2" type="ORF">S06H3_26917</name>
</gene>
<proteinExistence type="predicted"/>
<evidence type="ECO:0000313" key="2">
    <source>
        <dbReference type="EMBL" id="GAI31770.1"/>
    </source>
</evidence>
<sequence>MGFPILWTYVYVCEEGGPKSDQKISGRRRTPKYDKDGLQGI</sequence>
<protein>
    <submittedName>
        <fullName evidence="2">Uncharacterized protein</fullName>
    </submittedName>
</protein>
<name>X1NYA2_9ZZZZ</name>
<reference evidence="2" key="1">
    <citation type="journal article" date="2014" name="Front. Microbiol.">
        <title>High frequency of phylogenetically diverse reductive dehalogenase-homologous genes in deep subseafloor sedimentary metagenomes.</title>
        <authorList>
            <person name="Kawai M."/>
            <person name="Futagami T."/>
            <person name="Toyoda A."/>
            <person name="Takaki Y."/>
            <person name="Nishi S."/>
            <person name="Hori S."/>
            <person name="Arai W."/>
            <person name="Tsubouchi T."/>
            <person name="Morono Y."/>
            <person name="Uchiyama I."/>
            <person name="Ito T."/>
            <person name="Fujiyama A."/>
            <person name="Inagaki F."/>
            <person name="Takami H."/>
        </authorList>
    </citation>
    <scope>NUCLEOTIDE SEQUENCE</scope>
    <source>
        <strain evidence="2">Expedition CK06-06</strain>
    </source>
</reference>